<dbReference type="EMBL" id="JACHXV010000031">
    <property type="protein sequence ID" value="MBB3175433.1"/>
    <property type="molecule type" value="Genomic_DNA"/>
</dbReference>
<dbReference type="EMBL" id="JABXXQ010000051">
    <property type="protein sequence ID" value="NVN29618.1"/>
    <property type="molecule type" value="Genomic_DNA"/>
</dbReference>
<dbReference type="RefSeq" id="WP_176622460.1">
    <property type="nucleotide sequence ID" value="NZ_JACHXV010000031.1"/>
</dbReference>
<dbReference type="Proteomes" id="UP000565205">
    <property type="component" value="Unassembled WGS sequence"/>
</dbReference>
<dbReference type="Proteomes" id="UP000557688">
    <property type="component" value="Unassembled WGS sequence"/>
</dbReference>
<accession>A0A839V3S3</accession>
<evidence type="ECO:0000313" key="3">
    <source>
        <dbReference type="Proteomes" id="UP000557688"/>
    </source>
</evidence>
<reference evidence="1 3" key="2">
    <citation type="submission" date="2020-08" db="EMBL/GenBank/DDBJ databases">
        <title>Genomic Encyclopedia of Type Strains, Phase III (KMG-III): the genomes of soil and plant-associated and newly described type strains.</title>
        <authorList>
            <person name="Whitman W."/>
        </authorList>
    </citation>
    <scope>NUCLEOTIDE SEQUENCE [LARGE SCALE GENOMIC DNA]</scope>
    <source>
        <strain evidence="1 3">CECT 8088</strain>
    </source>
</reference>
<dbReference type="AlphaFoldDB" id="A0A839V3S3"/>
<reference evidence="2 4" key="1">
    <citation type="submission" date="2020-06" db="EMBL/GenBank/DDBJ databases">
        <title>Description of novel acetic acid bacteria.</title>
        <authorList>
            <person name="Sombolestani A."/>
        </authorList>
    </citation>
    <scope>NUCLEOTIDE SEQUENCE [LARGE SCALE GENOMIC DNA]</scope>
    <source>
        <strain evidence="2 4">LMG 26838</strain>
    </source>
</reference>
<gene>
    <name evidence="1" type="ORF">FHR90_003288</name>
    <name evidence="2" type="ORF">HUK83_04610</name>
</gene>
<proteinExistence type="predicted"/>
<sequence>MPTSKPRSHSARAADKYGAVYFVQDNHAQPGDWAHYDDPRSRLFVENHIANPEFDKFNRWVGRRPSRIELSWSPAGSEIWIDEARLLGFAGVRIRDVIHALHDAEIRIDADTNRRQIRALAYRWWMELPRLADIAIDFAVSGSGLDTLQRVRSTG</sequence>
<evidence type="ECO:0000313" key="4">
    <source>
        <dbReference type="Proteomes" id="UP000565205"/>
    </source>
</evidence>
<protein>
    <submittedName>
        <fullName evidence="1">Uncharacterized protein</fullName>
    </submittedName>
</protein>
<evidence type="ECO:0000313" key="2">
    <source>
        <dbReference type="EMBL" id="NVN29618.1"/>
    </source>
</evidence>
<organism evidence="1 3">
    <name type="scientific">Endobacter medicaginis</name>
    <dbReference type="NCBI Taxonomy" id="1181271"/>
    <lineage>
        <taxon>Bacteria</taxon>
        <taxon>Pseudomonadati</taxon>
        <taxon>Pseudomonadota</taxon>
        <taxon>Alphaproteobacteria</taxon>
        <taxon>Acetobacterales</taxon>
        <taxon>Acetobacteraceae</taxon>
        <taxon>Endobacter</taxon>
    </lineage>
</organism>
<evidence type="ECO:0000313" key="1">
    <source>
        <dbReference type="EMBL" id="MBB3175433.1"/>
    </source>
</evidence>
<keyword evidence="3" id="KW-1185">Reference proteome</keyword>
<name>A0A839V3S3_9PROT</name>
<comment type="caution">
    <text evidence="1">The sequence shown here is derived from an EMBL/GenBank/DDBJ whole genome shotgun (WGS) entry which is preliminary data.</text>
</comment>